<dbReference type="AlphaFoldDB" id="A0A5B1LXV6"/>
<name>A0A5B1LXV6_9ACTN</name>
<dbReference type="RefSeq" id="WP_149752011.1">
    <property type="nucleotide sequence ID" value="NZ_VUJW01000012.1"/>
</dbReference>
<keyword evidence="3" id="KW-1185">Reference proteome</keyword>
<protein>
    <recommendedName>
        <fullName evidence="4">Exo-alpha-sialidase</fullName>
    </recommendedName>
</protein>
<evidence type="ECO:0000313" key="2">
    <source>
        <dbReference type="EMBL" id="KAA1424280.1"/>
    </source>
</evidence>
<evidence type="ECO:0008006" key="4">
    <source>
        <dbReference type="Google" id="ProtNLM"/>
    </source>
</evidence>
<proteinExistence type="predicted"/>
<accession>A0A5B1LXV6</accession>
<gene>
    <name evidence="2" type="ORF">F0U47_18760</name>
</gene>
<organism evidence="2 3">
    <name type="scientific">Nocardioides antri</name>
    <dbReference type="NCBI Taxonomy" id="2607659"/>
    <lineage>
        <taxon>Bacteria</taxon>
        <taxon>Bacillati</taxon>
        <taxon>Actinomycetota</taxon>
        <taxon>Actinomycetes</taxon>
        <taxon>Propionibacteriales</taxon>
        <taxon>Nocardioidaceae</taxon>
        <taxon>Nocardioides</taxon>
    </lineage>
</organism>
<sequence>MGMTACSGDSSDDGPPATPAVSEVRVEWREVALPEAPRGRRVAVRDAAWCGDRWVVVGGLLGPGGASRPAAWTSPDGRSWGEVRFPTSTYWGGRAVLATVACRGTVPVAVGAMSGGAHGNPRVVTFRPEGRGVWVDVAAPFEQYGGPSAVNVGPVTSGDDGWLITGNRRTGPAAWVAVSPRRFHLVERAPGLVGDGSDAPLARGAVWDGSGWTIVGGSTGEDALDRVPVAWRSTNGRDWVREPVPDTAEYDDLYRAVLLEGSVVAVGVRGPGFGSWVRDGAGWHRAGAFGGADPEAPGAPAVTSATSGPGGVLTTVTDGAVSELWGSVDGTTWSRVELPAAPAGDGALAVASSDAAVLLVADGGDGSQAWIAHWPDLEGAG</sequence>
<feature type="region of interest" description="Disordered" evidence="1">
    <location>
        <begin position="1"/>
        <end position="21"/>
    </location>
</feature>
<dbReference type="Proteomes" id="UP000324351">
    <property type="component" value="Unassembled WGS sequence"/>
</dbReference>
<evidence type="ECO:0000313" key="3">
    <source>
        <dbReference type="Proteomes" id="UP000324351"/>
    </source>
</evidence>
<evidence type="ECO:0000256" key="1">
    <source>
        <dbReference type="SAM" id="MobiDB-lite"/>
    </source>
</evidence>
<reference evidence="2 3" key="2">
    <citation type="submission" date="2019-09" db="EMBL/GenBank/DDBJ databases">
        <authorList>
            <person name="Jin C."/>
        </authorList>
    </citation>
    <scope>NUCLEOTIDE SEQUENCE [LARGE SCALE GENOMIC DNA]</scope>
    <source>
        <strain evidence="2 3">BN140041</strain>
    </source>
</reference>
<dbReference type="EMBL" id="VUJW01000012">
    <property type="protein sequence ID" value="KAA1424280.1"/>
    <property type="molecule type" value="Genomic_DNA"/>
</dbReference>
<reference evidence="2 3" key="1">
    <citation type="submission" date="2019-09" db="EMBL/GenBank/DDBJ databases">
        <title>Nocardioides panacisoli sp. nov., isolated from the soil of a ginseng field.</title>
        <authorList>
            <person name="Cho C."/>
        </authorList>
    </citation>
    <scope>NUCLEOTIDE SEQUENCE [LARGE SCALE GENOMIC DNA]</scope>
    <source>
        <strain evidence="2 3">BN140041</strain>
    </source>
</reference>
<comment type="caution">
    <text evidence="2">The sequence shown here is derived from an EMBL/GenBank/DDBJ whole genome shotgun (WGS) entry which is preliminary data.</text>
</comment>